<reference evidence="4 5" key="1">
    <citation type="journal article" date="2024" name="Proc. Natl. Acad. Sci. U.S.A.">
        <title>The genetic regulatory architecture and epigenomic basis for age-related changes in rattlesnake venom.</title>
        <authorList>
            <person name="Hogan M.P."/>
            <person name="Holding M.L."/>
            <person name="Nystrom G.S."/>
            <person name="Colston T.J."/>
            <person name="Bartlett D.A."/>
            <person name="Mason A.J."/>
            <person name="Ellsworth S.A."/>
            <person name="Rautsaw R.M."/>
            <person name="Lawrence K.C."/>
            <person name="Strickland J.L."/>
            <person name="He B."/>
            <person name="Fraser P."/>
            <person name="Margres M.J."/>
            <person name="Gilbert D.M."/>
            <person name="Gibbs H.L."/>
            <person name="Parkinson C.L."/>
            <person name="Rokyta D.R."/>
        </authorList>
    </citation>
    <scope>NUCLEOTIDE SEQUENCE [LARGE SCALE GENOMIC DNA]</scope>
    <source>
        <strain evidence="4">DRR0105</strain>
    </source>
</reference>
<evidence type="ECO:0000256" key="3">
    <source>
        <dbReference type="SAM" id="MobiDB-lite"/>
    </source>
</evidence>
<evidence type="ECO:0000313" key="5">
    <source>
        <dbReference type="Proteomes" id="UP001474421"/>
    </source>
</evidence>
<feature type="region of interest" description="Disordered" evidence="3">
    <location>
        <begin position="62"/>
        <end position="140"/>
    </location>
</feature>
<dbReference type="GO" id="GO:0060271">
    <property type="term" value="P:cilium assembly"/>
    <property type="evidence" value="ECO:0007669"/>
    <property type="project" value="InterPro"/>
</dbReference>
<feature type="compositionally biased region" description="Basic residues" evidence="3">
    <location>
        <begin position="77"/>
        <end position="87"/>
    </location>
</feature>
<name>A0AAW1AZ55_CROAD</name>
<dbReference type="PANTHER" id="PTHR47231:SF1">
    <property type="entry name" value="CILIA- AND FLAGELLA-ASSOCIATED PROTEIN HOATZ"/>
    <property type="match status" value="1"/>
</dbReference>
<evidence type="ECO:0000256" key="2">
    <source>
        <dbReference type="ARBA" id="ARBA00023657"/>
    </source>
</evidence>
<protein>
    <recommendedName>
        <fullName evidence="2">Cilia- and flagella-associated protein HOATZ</fullName>
    </recommendedName>
</protein>
<feature type="compositionally biased region" description="Low complexity" evidence="3">
    <location>
        <begin position="96"/>
        <end position="108"/>
    </location>
</feature>
<organism evidence="4 5">
    <name type="scientific">Crotalus adamanteus</name>
    <name type="common">Eastern diamondback rattlesnake</name>
    <dbReference type="NCBI Taxonomy" id="8729"/>
    <lineage>
        <taxon>Eukaryota</taxon>
        <taxon>Metazoa</taxon>
        <taxon>Chordata</taxon>
        <taxon>Craniata</taxon>
        <taxon>Vertebrata</taxon>
        <taxon>Euteleostomi</taxon>
        <taxon>Lepidosauria</taxon>
        <taxon>Squamata</taxon>
        <taxon>Bifurcata</taxon>
        <taxon>Unidentata</taxon>
        <taxon>Episquamata</taxon>
        <taxon>Toxicofera</taxon>
        <taxon>Serpentes</taxon>
        <taxon>Colubroidea</taxon>
        <taxon>Viperidae</taxon>
        <taxon>Crotalinae</taxon>
        <taxon>Crotalus</taxon>
    </lineage>
</organism>
<dbReference type="PANTHER" id="PTHR47231">
    <property type="entry name" value="UPF0722 PROTEIN C11ORF88"/>
    <property type="match status" value="1"/>
</dbReference>
<accession>A0AAW1AZ55</accession>
<keyword evidence="5" id="KW-1185">Reference proteome</keyword>
<dbReference type="EMBL" id="JAOTOJ010000010">
    <property type="protein sequence ID" value="KAK9394987.1"/>
    <property type="molecule type" value="Genomic_DNA"/>
</dbReference>
<dbReference type="InterPro" id="IPR040681">
    <property type="entry name" value="HOATZ-like"/>
</dbReference>
<sequence>MENEWDGPEENFLVVGKEDGGRAEEKMVLFDSSRFETVPAFHIELPRWLIPPELYQDPLFHVRAAPPPQGTPVGGSRRGRSGARGRRPNAAPPPSQRQGRPAGAARGAMETERPPTPAPSAMATAPPAPAPSPSPAGSAAAAPLAFAGSSDQDVALAKSFWNSVTLQPPLESRLGARCGSLCDGAASQRRSSTGTRGGPGGKEGGKEGAAGRRESRPGKAARLPRLGLRSAGEEAQRGGRGPRCPAWGRGAIAATLGIRAA</sequence>
<feature type="compositionally biased region" description="Basic and acidic residues" evidence="3">
    <location>
        <begin position="203"/>
        <end position="217"/>
    </location>
</feature>
<feature type="region of interest" description="Disordered" evidence="3">
    <location>
        <begin position="183"/>
        <end position="246"/>
    </location>
</feature>
<dbReference type="Pfam" id="PF17664">
    <property type="entry name" value="HOATZ-like"/>
    <property type="match status" value="1"/>
</dbReference>
<proteinExistence type="inferred from homology"/>
<gene>
    <name evidence="4" type="ORF">NXF25_014333</name>
</gene>
<comment type="caution">
    <text evidence="4">The sequence shown here is derived from an EMBL/GenBank/DDBJ whole genome shotgun (WGS) entry which is preliminary data.</text>
</comment>
<dbReference type="Proteomes" id="UP001474421">
    <property type="component" value="Unassembled WGS sequence"/>
</dbReference>
<comment type="similarity">
    <text evidence="1">Belongs to the HOATZ family.</text>
</comment>
<evidence type="ECO:0000313" key="4">
    <source>
        <dbReference type="EMBL" id="KAK9394987.1"/>
    </source>
</evidence>
<dbReference type="AlphaFoldDB" id="A0AAW1AZ55"/>
<evidence type="ECO:0000256" key="1">
    <source>
        <dbReference type="ARBA" id="ARBA00023451"/>
    </source>
</evidence>